<dbReference type="NCBIfam" id="TIGR00135">
    <property type="entry name" value="gatC"/>
    <property type="match status" value="1"/>
</dbReference>
<comment type="similarity">
    <text evidence="1">Belongs to the GatC family.</text>
</comment>
<reference evidence="2 4" key="1">
    <citation type="submission" date="2020-12" db="EMBL/GenBank/DDBJ databases">
        <title>FDA dAtabase for Regulatory Grade micrObial Sequences (FDA-ARGOS): Supporting development and validation of Infectious Disease Dx tests.</title>
        <authorList>
            <person name="Minogue T."/>
            <person name="Wolcott M."/>
            <person name="Wasieloski L."/>
            <person name="Aguilar W."/>
            <person name="Moore D."/>
            <person name="Jaissle J."/>
            <person name="Tallon L."/>
            <person name="Sadzewicz L."/>
            <person name="Zhao X."/>
            <person name="Boylan J."/>
            <person name="Ott S."/>
            <person name="Bowen H."/>
            <person name="Vavikolanu K."/>
            <person name="Mehta A."/>
            <person name="Aluvathingal J."/>
            <person name="Nadendla S."/>
            <person name="Yan Y."/>
            <person name="Sichtig H."/>
        </authorList>
    </citation>
    <scope>NUCLEOTIDE SEQUENCE [LARGE SCALE GENOMIC DNA]</scope>
    <source>
        <strain evidence="2 4">FDAARGOS_949</strain>
    </source>
</reference>
<dbReference type="Proteomes" id="UP001056386">
    <property type="component" value="Chromosome 1"/>
</dbReference>
<dbReference type="GO" id="GO:0050567">
    <property type="term" value="F:glutaminyl-tRNA synthase (glutamine-hydrolyzing) activity"/>
    <property type="evidence" value="ECO:0007669"/>
    <property type="project" value="UniProtKB-UniRule"/>
</dbReference>
<gene>
    <name evidence="1 2" type="primary">gatC</name>
    <name evidence="2" type="ORF">I6H06_23520</name>
    <name evidence="3" type="ORF">NFI99_31360</name>
</gene>
<proteinExistence type="inferred from homology"/>
<dbReference type="EMBL" id="CP099587">
    <property type="protein sequence ID" value="USS46049.1"/>
    <property type="molecule type" value="Genomic_DNA"/>
</dbReference>
<evidence type="ECO:0000313" key="5">
    <source>
        <dbReference type="Proteomes" id="UP001056386"/>
    </source>
</evidence>
<keyword evidence="1" id="KW-0648">Protein biosynthesis</keyword>
<keyword evidence="1" id="KW-0067">ATP-binding</keyword>
<dbReference type="PANTHER" id="PTHR15004">
    <property type="entry name" value="GLUTAMYL-TRNA(GLN) AMIDOTRANSFERASE SUBUNIT C, MITOCHONDRIAL"/>
    <property type="match status" value="1"/>
</dbReference>
<dbReference type="InterPro" id="IPR036113">
    <property type="entry name" value="Asp/Glu-ADT_sf_sub_c"/>
</dbReference>
<dbReference type="Gene3D" id="1.10.20.60">
    <property type="entry name" value="Glu-tRNAGln amidotransferase C subunit, N-terminal domain"/>
    <property type="match status" value="1"/>
</dbReference>
<comment type="subunit">
    <text evidence="1">Heterotrimer of A, B and C subunits.</text>
</comment>
<dbReference type="GO" id="GO:0006412">
    <property type="term" value="P:translation"/>
    <property type="evidence" value="ECO:0007669"/>
    <property type="project" value="UniProtKB-UniRule"/>
</dbReference>
<accession>A0AAQ0BTP8</accession>
<comment type="function">
    <text evidence="1">Allows the formation of correctly charged Asn-tRNA(Asn) or Gln-tRNA(Gln) through the transamidation of misacylated Asp-tRNA(Asn) or Glu-tRNA(Gln) in organisms which lack either or both of asparaginyl-tRNA or glutaminyl-tRNA synthetases. The reaction takes place in the presence of glutamine and ATP through an activated phospho-Asp-tRNA(Asn) or phospho-Glu-tRNA(Gln).</text>
</comment>
<comment type="catalytic activity">
    <reaction evidence="1">
        <text>L-aspartyl-tRNA(Asn) + L-glutamine + ATP + H2O = L-asparaginyl-tRNA(Asn) + L-glutamate + ADP + phosphate + 2 H(+)</text>
        <dbReference type="Rhea" id="RHEA:14513"/>
        <dbReference type="Rhea" id="RHEA-COMP:9674"/>
        <dbReference type="Rhea" id="RHEA-COMP:9677"/>
        <dbReference type="ChEBI" id="CHEBI:15377"/>
        <dbReference type="ChEBI" id="CHEBI:15378"/>
        <dbReference type="ChEBI" id="CHEBI:29985"/>
        <dbReference type="ChEBI" id="CHEBI:30616"/>
        <dbReference type="ChEBI" id="CHEBI:43474"/>
        <dbReference type="ChEBI" id="CHEBI:58359"/>
        <dbReference type="ChEBI" id="CHEBI:78515"/>
        <dbReference type="ChEBI" id="CHEBI:78516"/>
        <dbReference type="ChEBI" id="CHEBI:456216"/>
    </reaction>
</comment>
<keyword evidence="1" id="KW-0547">Nucleotide-binding</keyword>
<protein>
    <recommendedName>
        <fullName evidence="1">Aspartyl/glutamyl-tRNA(Asn/Gln) amidotransferase subunit C</fullName>
        <shortName evidence="1">Asp/Glu-ADT subunit C</shortName>
        <ecNumber evidence="1">6.3.5.-</ecNumber>
    </recommendedName>
</protein>
<dbReference type="GO" id="GO:0005524">
    <property type="term" value="F:ATP binding"/>
    <property type="evidence" value="ECO:0007669"/>
    <property type="project" value="UniProtKB-KW"/>
</dbReference>
<dbReference type="EC" id="6.3.5.-" evidence="1"/>
<dbReference type="GO" id="GO:0070681">
    <property type="term" value="P:glutaminyl-tRNAGln biosynthesis via transamidation"/>
    <property type="evidence" value="ECO:0007669"/>
    <property type="project" value="TreeGrafter"/>
</dbReference>
<keyword evidence="5" id="KW-1185">Reference proteome</keyword>
<dbReference type="AlphaFoldDB" id="A0AAQ0BTP8"/>
<evidence type="ECO:0000313" key="2">
    <source>
        <dbReference type="EMBL" id="QPQ92066.1"/>
    </source>
</evidence>
<name>A0AAQ0BTP8_BURGL</name>
<evidence type="ECO:0000313" key="4">
    <source>
        <dbReference type="Proteomes" id="UP000594892"/>
    </source>
</evidence>
<organism evidence="2 4">
    <name type="scientific">Burkholderia glumae</name>
    <name type="common">Pseudomonas glumae</name>
    <dbReference type="NCBI Taxonomy" id="337"/>
    <lineage>
        <taxon>Bacteria</taxon>
        <taxon>Pseudomonadati</taxon>
        <taxon>Pseudomonadota</taxon>
        <taxon>Betaproteobacteria</taxon>
        <taxon>Burkholderiales</taxon>
        <taxon>Burkholderiaceae</taxon>
        <taxon>Burkholderia</taxon>
    </lineage>
</organism>
<evidence type="ECO:0000313" key="3">
    <source>
        <dbReference type="EMBL" id="USS46049.1"/>
    </source>
</evidence>
<reference evidence="3" key="2">
    <citation type="submission" date="2022-06" db="EMBL/GenBank/DDBJ databases">
        <title>Draft genome sequence of Burkholderia glumae strain GR20004 isolated from rice panicle showing bacterial panicle blight.</title>
        <authorList>
            <person name="Choi S.Y."/>
            <person name="Lee Y.H."/>
        </authorList>
    </citation>
    <scope>NUCLEOTIDE SEQUENCE</scope>
    <source>
        <strain evidence="3">GR20004</strain>
    </source>
</reference>
<dbReference type="GO" id="GO:0006450">
    <property type="term" value="P:regulation of translational fidelity"/>
    <property type="evidence" value="ECO:0007669"/>
    <property type="project" value="InterPro"/>
</dbReference>
<dbReference type="RefSeq" id="WP_017432877.1">
    <property type="nucleotide sequence ID" value="NZ_CP021074.1"/>
</dbReference>
<dbReference type="InterPro" id="IPR003837">
    <property type="entry name" value="GatC"/>
</dbReference>
<dbReference type="EMBL" id="CP065601">
    <property type="protein sequence ID" value="QPQ92066.1"/>
    <property type="molecule type" value="Genomic_DNA"/>
</dbReference>
<evidence type="ECO:0000256" key="1">
    <source>
        <dbReference type="HAMAP-Rule" id="MF_00122"/>
    </source>
</evidence>
<sequence>MALTLNDVKRIAHLARLEMNDAEAEHTLGRLNDFFGLVEKMQAVDTNGIAPLAHPIEQIQEVAQRLRDDVVTEAVDRDENQRPAPAVQDGLFLVPKVIE</sequence>
<dbReference type="PANTHER" id="PTHR15004:SF0">
    <property type="entry name" value="GLUTAMYL-TRNA(GLN) AMIDOTRANSFERASE SUBUNIT C, MITOCHONDRIAL"/>
    <property type="match status" value="1"/>
</dbReference>
<dbReference type="GeneID" id="45696375"/>
<dbReference type="HAMAP" id="MF_00122">
    <property type="entry name" value="GatC"/>
    <property type="match status" value="1"/>
</dbReference>
<dbReference type="SUPFAM" id="SSF141000">
    <property type="entry name" value="Glu-tRNAGln amidotransferase C subunit"/>
    <property type="match status" value="1"/>
</dbReference>
<keyword evidence="1" id="KW-0436">Ligase</keyword>
<comment type="catalytic activity">
    <reaction evidence="1">
        <text>L-glutamyl-tRNA(Gln) + L-glutamine + ATP + H2O = L-glutaminyl-tRNA(Gln) + L-glutamate + ADP + phosphate + H(+)</text>
        <dbReference type="Rhea" id="RHEA:17521"/>
        <dbReference type="Rhea" id="RHEA-COMP:9681"/>
        <dbReference type="Rhea" id="RHEA-COMP:9684"/>
        <dbReference type="ChEBI" id="CHEBI:15377"/>
        <dbReference type="ChEBI" id="CHEBI:15378"/>
        <dbReference type="ChEBI" id="CHEBI:29985"/>
        <dbReference type="ChEBI" id="CHEBI:30616"/>
        <dbReference type="ChEBI" id="CHEBI:43474"/>
        <dbReference type="ChEBI" id="CHEBI:58359"/>
        <dbReference type="ChEBI" id="CHEBI:78520"/>
        <dbReference type="ChEBI" id="CHEBI:78521"/>
        <dbReference type="ChEBI" id="CHEBI:456216"/>
    </reaction>
</comment>
<dbReference type="Pfam" id="PF02686">
    <property type="entry name" value="GatC"/>
    <property type="match status" value="1"/>
</dbReference>
<dbReference type="Proteomes" id="UP000594892">
    <property type="component" value="Chromosome 2"/>
</dbReference>